<comment type="similarity">
    <text evidence="1">Belongs to the peptidase A1 family.</text>
</comment>
<dbReference type="PRINTS" id="PR00792">
    <property type="entry name" value="PEPSIN"/>
</dbReference>
<evidence type="ECO:0000259" key="4">
    <source>
        <dbReference type="PROSITE" id="PS51767"/>
    </source>
</evidence>
<dbReference type="OrthoDB" id="15189at2759"/>
<dbReference type="STRING" id="329884.A0A4U0XNQ5"/>
<dbReference type="InterPro" id="IPR034164">
    <property type="entry name" value="Pepsin-like_dom"/>
</dbReference>
<feature type="active site" evidence="2">
    <location>
        <position position="114"/>
    </location>
</feature>
<dbReference type="InterPro" id="IPR033121">
    <property type="entry name" value="PEPTIDASE_A1"/>
</dbReference>
<accession>A0A4U0XNQ5</accession>
<feature type="domain" description="Peptidase A1" evidence="4">
    <location>
        <begin position="98"/>
        <end position="455"/>
    </location>
</feature>
<evidence type="ECO:0000256" key="1">
    <source>
        <dbReference type="ARBA" id="ARBA00007447"/>
    </source>
</evidence>
<dbReference type="GO" id="GO:0004190">
    <property type="term" value="F:aspartic-type endopeptidase activity"/>
    <property type="evidence" value="ECO:0007669"/>
    <property type="project" value="InterPro"/>
</dbReference>
<dbReference type="EMBL" id="NAJQ01000099">
    <property type="protein sequence ID" value="TKA79024.1"/>
    <property type="molecule type" value="Genomic_DNA"/>
</dbReference>
<evidence type="ECO:0000256" key="3">
    <source>
        <dbReference type="SAM" id="SignalP"/>
    </source>
</evidence>
<dbReference type="Proteomes" id="UP000309340">
    <property type="component" value="Unassembled WGS sequence"/>
</dbReference>
<dbReference type="AlphaFoldDB" id="A0A4U0XNQ5"/>
<keyword evidence="3" id="KW-0732">Signal</keyword>
<evidence type="ECO:0000256" key="2">
    <source>
        <dbReference type="PIRSR" id="PIRSR601461-1"/>
    </source>
</evidence>
<dbReference type="PANTHER" id="PTHR47966">
    <property type="entry name" value="BETA-SITE APP-CLEAVING ENZYME, ISOFORM A-RELATED"/>
    <property type="match status" value="1"/>
</dbReference>
<dbReference type="PROSITE" id="PS51767">
    <property type="entry name" value="PEPTIDASE_A1"/>
    <property type="match status" value="1"/>
</dbReference>
<name>A0A4U0XNQ5_9PEZI</name>
<reference evidence="5 6" key="1">
    <citation type="submission" date="2017-03" db="EMBL/GenBank/DDBJ databases">
        <title>Genomes of endolithic fungi from Antarctica.</title>
        <authorList>
            <person name="Coleine C."/>
            <person name="Masonjones S."/>
            <person name="Stajich J.E."/>
        </authorList>
    </citation>
    <scope>NUCLEOTIDE SEQUENCE [LARGE SCALE GENOMIC DNA]</scope>
    <source>
        <strain evidence="5 6">CCFEE 5184</strain>
    </source>
</reference>
<feature type="active site" evidence="2">
    <location>
        <position position="349"/>
    </location>
</feature>
<dbReference type="SUPFAM" id="SSF50630">
    <property type="entry name" value="Acid proteases"/>
    <property type="match status" value="1"/>
</dbReference>
<proteinExistence type="inferred from homology"/>
<feature type="signal peptide" evidence="3">
    <location>
        <begin position="1"/>
        <end position="17"/>
    </location>
</feature>
<dbReference type="Pfam" id="PF00026">
    <property type="entry name" value="Asp"/>
    <property type="match status" value="1"/>
</dbReference>
<sequence length="471" mass="50043">MAVHFAALLAGVSAVAALKAAPYFPNINEEYTLSRLPVSDRQQPFTEVQVTDNVIELKRADSYSPSSTYVQALRRQGGALRVVNGTANLMSVGRGSVFLAPVTVGGQSFDVVIDSGSSDPWLVTADFQCVSVYDGSDQTQDQCRFGPPYNASASSTYRPLSGQNFNISYADLETLTGEMGYESFTMGGINVPHQEFALVDYAVWTGDGYSSGLVGFASRTLTSAYKGTDPTQDQPGGTLMYNPLFVDMFTNQGVPPLFTLAINRDPTNGGVLALGGVPNIPYSPGFASTPIIPVGVNISSGEFVYEFYTIDVDGFAFSADQAAQFNPNTTSTNPRKTSLVAANTQAIVDSGTSFVYADNDTVAAPFAAAFTPPGIWDDYNGVWSVACDAVPPVFGVAVAGKIFYVNAADLILLYSTTECISGVQPGGTGLTILGDVWMKNVLCVFDLGAEMMRFAAREFYGLTAQVKKAST</sequence>
<dbReference type="Gene3D" id="2.40.70.10">
    <property type="entry name" value="Acid Proteases"/>
    <property type="match status" value="2"/>
</dbReference>
<dbReference type="PANTHER" id="PTHR47966:SF47">
    <property type="entry name" value="ENDOPEPTIDASE, PUTATIVE (AFU_ORTHOLOGUE AFUA_3G01220)-RELATED"/>
    <property type="match status" value="1"/>
</dbReference>
<dbReference type="GO" id="GO:0000324">
    <property type="term" value="C:fungal-type vacuole"/>
    <property type="evidence" value="ECO:0007669"/>
    <property type="project" value="TreeGrafter"/>
</dbReference>
<dbReference type="InterPro" id="IPR021109">
    <property type="entry name" value="Peptidase_aspartic_dom_sf"/>
</dbReference>
<keyword evidence="6" id="KW-1185">Reference proteome</keyword>
<feature type="chain" id="PRO_5020865765" description="Peptidase A1 domain-containing protein" evidence="3">
    <location>
        <begin position="18"/>
        <end position="471"/>
    </location>
</feature>
<evidence type="ECO:0000313" key="5">
    <source>
        <dbReference type="EMBL" id="TKA79024.1"/>
    </source>
</evidence>
<gene>
    <name evidence="5" type="ORF">B0A55_03162</name>
</gene>
<evidence type="ECO:0000313" key="6">
    <source>
        <dbReference type="Proteomes" id="UP000309340"/>
    </source>
</evidence>
<organism evidence="5 6">
    <name type="scientific">Friedmanniomyces simplex</name>
    <dbReference type="NCBI Taxonomy" id="329884"/>
    <lineage>
        <taxon>Eukaryota</taxon>
        <taxon>Fungi</taxon>
        <taxon>Dikarya</taxon>
        <taxon>Ascomycota</taxon>
        <taxon>Pezizomycotina</taxon>
        <taxon>Dothideomycetes</taxon>
        <taxon>Dothideomycetidae</taxon>
        <taxon>Mycosphaerellales</taxon>
        <taxon>Teratosphaeriaceae</taxon>
        <taxon>Friedmanniomyces</taxon>
    </lineage>
</organism>
<protein>
    <recommendedName>
        <fullName evidence="4">Peptidase A1 domain-containing protein</fullName>
    </recommendedName>
</protein>
<comment type="caution">
    <text evidence="5">The sequence shown here is derived from an EMBL/GenBank/DDBJ whole genome shotgun (WGS) entry which is preliminary data.</text>
</comment>
<dbReference type="CDD" id="cd05471">
    <property type="entry name" value="pepsin_like"/>
    <property type="match status" value="1"/>
</dbReference>
<dbReference type="GO" id="GO:0006508">
    <property type="term" value="P:proteolysis"/>
    <property type="evidence" value="ECO:0007669"/>
    <property type="project" value="InterPro"/>
</dbReference>
<dbReference type="InterPro" id="IPR001461">
    <property type="entry name" value="Aspartic_peptidase_A1"/>
</dbReference>